<evidence type="ECO:0000313" key="2">
    <source>
        <dbReference type="Proteomes" id="UP000243605"/>
    </source>
</evidence>
<evidence type="ECO:0000313" key="1">
    <source>
        <dbReference type="EMBL" id="SEV85452.1"/>
    </source>
</evidence>
<accession>A0A662Z3A7</accession>
<gene>
    <name evidence="1" type="ORF">SAMN05192557_0504</name>
</gene>
<dbReference type="EMBL" id="FOIT01000001">
    <property type="protein sequence ID" value="SEV85452.1"/>
    <property type="molecule type" value="Genomic_DNA"/>
</dbReference>
<proteinExistence type="predicted"/>
<dbReference type="AlphaFoldDB" id="A0A662Z3A7"/>
<dbReference type="Proteomes" id="UP000243605">
    <property type="component" value="Unassembled WGS sequence"/>
</dbReference>
<protein>
    <submittedName>
        <fullName evidence="1">Uncharacterized protein</fullName>
    </submittedName>
</protein>
<keyword evidence="2" id="KW-1185">Reference proteome</keyword>
<name>A0A662Z3A7_9STAP</name>
<organism evidence="1 2">
    <name type="scientific">Aliicoccus persicus</name>
    <dbReference type="NCBI Taxonomy" id="930138"/>
    <lineage>
        <taxon>Bacteria</taxon>
        <taxon>Bacillati</taxon>
        <taxon>Bacillota</taxon>
        <taxon>Bacilli</taxon>
        <taxon>Bacillales</taxon>
        <taxon>Staphylococcaceae</taxon>
        <taxon>Aliicoccus</taxon>
    </lineage>
</organism>
<sequence length="32" mass="3638">MVFLMIASIMITVVIGYLIYADTETEELDITE</sequence>
<reference evidence="1 2" key="1">
    <citation type="submission" date="2016-10" db="EMBL/GenBank/DDBJ databases">
        <authorList>
            <person name="Varghese N."/>
            <person name="Submissions S."/>
        </authorList>
    </citation>
    <scope>NUCLEOTIDE SEQUENCE [LARGE SCALE GENOMIC DNA]</scope>
    <source>
        <strain evidence="1 2">IBRC-M10081</strain>
    </source>
</reference>